<sequence length="312" mass="33756">MTTKPTAFERYQPSNGKTTLWRLILGTVVIVAVWTVSTFAVMRIGWGFVALVPVSLRPNGYGMEPFLASPIGMFTALVTFCGIWAGAWLVMRWIHHEPLSALFGNSHRISRSGFLKGFVAVILTSIFSEVLLYLIDPVIERGSIDFTVWLLALVPVALLGFVQTSSEELLFRGYLPRGLARRFRSPLVWALLPTLVFTALHWSGGSDPAMNAAGLISIGVFAAVLMMLVYSTGNLGAAFGAHLGNNLFGFLLISHQANLSGFALFEARSLEGDGWAGIDAILIAAIGIVSSLLTALLLLHARSPLRVEPDLG</sequence>
<evidence type="ECO:0000259" key="2">
    <source>
        <dbReference type="Pfam" id="PF02517"/>
    </source>
</evidence>
<keyword evidence="1" id="KW-0472">Membrane</keyword>
<feature type="transmembrane region" description="Helical" evidence="1">
    <location>
        <begin position="66"/>
        <end position="94"/>
    </location>
</feature>
<accession>A0ABS9QAA4</accession>
<feature type="transmembrane region" description="Helical" evidence="1">
    <location>
        <begin position="114"/>
        <end position="134"/>
    </location>
</feature>
<dbReference type="Proteomes" id="UP001201701">
    <property type="component" value="Unassembled WGS sequence"/>
</dbReference>
<keyword evidence="3" id="KW-0482">Metalloprotease</keyword>
<feature type="transmembrane region" description="Helical" evidence="1">
    <location>
        <begin position="237"/>
        <end position="255"/>
    </location>
</feature>
<keyword evidence="4" id="KW-1185">Reference proteome</keyword>
<dbReference type="EMBL" id="JAKREW010000002">
    <property type="protein sequence ID" value="MCG7504330.1"/>
    <property type="molecule type" value="Genomic_DNA"/>
</dbReference>
<gene>
    <name evidence="3" type="ORF">L4923_04780</name>
</gene>
<evidence type="ECO:0000313" key="3">
    <source>
        <dbReference type="EMBL" id="MCG7504330.1"/>
    </source>
</evidence>
<feature type="transmembrane region" description="Helical" evidence="1">
    <location>
        <begin position="209"/>
        <end position="230"/>
    </location>
</feature>
<feature type="transmembrane region" description="Helical" evidence="1">
    <location>
        <begin position="275"/>
        <end position="299"/>
    </location>
</feature>
<evidence type="ECO:0000313" key="4">
    <source>
        <dbReference type="Proteomes" id="UP001201701"/>
    </source>
</evidence>
<protein>
    <submittedName>
        <fullName evidence="3">CPBP family intramembrane metalloprotease</fullName>
    </submittedName>
</protein>
<reference evidence="3 4" key="1">
    <citation type="submission" date="2022-02" db="EMBL/GenBank/DDBJ databases">
        <title>Draft genome sequence of Mezorhizobium retamae strain IRAMC:0171 isolated from Retama raetam nodules.</title>
        <authorList>
            <person name="Bengaied R."/>
            <person name="Sbissi I."/>
            <person name="Huber K."/>
            <person name="Ghodbane F."/>
            <person name="Nouioui I."/>
            <person name="Tarhouni M."/>
            <person name="Gtari M."/>
        </authorList>
    </citation>
    <scope>NUCLEOTIDE SEQUENCE [LARGE SCALE GENOMIC DNA]</scope>
    <source>
        <strain evidence="3 4">IRAMC:0171</strain>
    </source>
</reference>
<name>A0ABS9QAA4_9HYPH</name>
<comment type="caution">
    <text evidence="3">The sequence shown here is derived from an EMBL/GenBank/DDBJ whole genome shotgun (WGS) entry which is preliminary data.</text>
</comment>
<evidence type="ECO:0000256" key="1">
    <source>
        <dbReference type="SAM" id="Phobius"/>
    </source>
</evidence>
<proteinExistence type="predicted"/>
<dbReference type="InterPro" id="IPR003675">
    <property type="entry name" value="Rce1/LyrA-like_dom"/>
</dbReference>
<organism evidence="3 4">
    <name type="scientific">Mesorhizobium retamae</name>
    <dbReference type="NCBI Taxonomy" id="2912854"/>
    <lineage>
        <taxon>Bacteria</taxon>
        <taxon>Pseudomonadati</taxon>
        <taxon>Pseudomonadota</taxon>
        <taxon>Alphaproteobacteria</taxon>
        <taxon>Hyphomicrobiales</taxon>
        <taxon>Phyllobacteriaceae</taxon>
        <taxon>Mesorhizobium</taxon>
    </lineage>
</organism>
<keyword evidence="1" id="KW-0812">Transmembrane</keyword>
<dbReference type="GO" id="GO:0008237">
    <property type="term" value="F:metallopeptidase activity"/>
    <property type="evidence" value="ECO:0007669"/>
    <property type="project" value="UniProtKB-KW"/>
</dbReference>
<keyword evidence="3" id="KW-0645">Protease</keyword>
<keyword evidence="1" id="KW-1133">Transmembrane helix</keyword>
<dbReference type="Pfam" id="PF02517">
    <property type="entry name" value="Rce1-like"/>
    <property type="match status" value="1"/>
</dbReference>
<keyword evidence="3" id="KW-0378">Hydrolase</keyword>
<feature type="transmembrane region" description="Helical" evidence="1">
    <location>
        <begin position="146"/>
        <end position="165"/>
    </location>
</feature>
<feature type="domain" description="CAAX prenyl protease 2/Lysostaphin resistance protein A-like" evidence="2">
    <location>
        <begin position="152"/>
        <end position="248"/>
    </location>
</feature>
<feature type="transmembrane region" description="Helical" evidence="1">
    <location>
        <begin position="186"/>
        <end position="203"/>
    </location>
</feature>
<dbReference type="RefSeq" id="WP_239362434.1">
    <property type="nucleotide sequence ID" value="NZ_JAKREW010000002.1"/>
</dbReference>
<feature type="transmembrane region" description="Helical" evidence="1">
    <location>
        <begin position="20"/>
        <end position="46"/>
    </location>
</feature>